<name>A0ABU8HBD9_9BACI</name>
<dbReference type="NCBIfam" id="NF005251">
    <property type="entry name" value="PRK06762.1-1"/>
    <property type="match status" value="1"/>
</dbReference>
<sequence length="184" mass="21234">MESKLIIIRGNSGSGKTTIAKKLQEQFGQGTLLVSQDAVRRDMLNVQDRKGNLSHDLIRQITEYGRDKCEFVIVEGILNKQRYGEMLQYLIEFYKGKAYTYYFDLSFEKTVERHQTRSKKKEFGEDSLRAWWNPKDYLGVDGETMLTNDMTQSDILNLILKQIEESVEETEPAVSDSEGSKESI</sequence>
<dbReference type="EMBL" id="JBBAXC010000004">
    <property type="protein sequence ID" value="MEI5906590.1"/>
    <property type="molecule type" value="Genomic_DNA"/>
</dbReference>
<keyword evidence="1" id="KW-0418">Kinase</keyword>
<evidence type="ECO:0000313" key="2">
    <source>
        <dbReference type="Proteomes" id="UP001312865"/>
    </source>
</evidence>
<keyword evidence="1" id="KW-0808">Transferase</keyword>
<dbReference type="Pfam" id="PF13671">
    <property type="entry name" value="AAA_33"/>
    <property type="match status" value="1"/>
</dbReference>
<gene>
    <name evidence="1" type="ORF">WAK64_05910</name>
</gene>
<keyword evidence="2" id="KW-1185">Reference proteome</keyword>
<accession>A0ABU8HBD9</accession>
<protein>
    <submittedName>
        <fullName evidence="1">Kinase</fullName>
    </submittedName>
</protein>
<comment type="caution">
    <text evidence="1">The sequence shown here is derived from an EMBL/GenBank/DDBJ whole genome shotgun (WGS) entry which is preliminary data.</text>
</comment>
<dbReference type="RefSeq" id="WP_336586028.1">
    <property type="nucleotide sequence ID" value="NZ_JBBAXC010000004.1"/>
</dbReference>
<dbReference type="NCBIfam" id="NF005253">
    <property type="entry name" value="PRK06762.1-4"/>
    <property type="match status" value="1"/>
</dbReference>
<dbReference type="InterPro" id="IPR027417">
    <property type="entry name" value="P-loop_NTPase"/>
</dbReference>
<dbReference type="SUPFAM" id="SSF52540">
    <property type="entry name" value="P-loop containing nucleoside triphosphate hydrolases"/>
    <property type="match status" value="1"/>
</dbReference>
<reference evidence="1 2" key="1">
    <citation type="journal article" date="2018" name="J. Microbiol.">
        <title>Bacillus spongiae sp. nov., isolated from sponge of Jeju Island.</title>
        <authorList>
            <person name="Lee G.E."/>
            <person name="Im W.T."/>
            <person name="Park J.S."/>
        </authorList>
    </citation>
    <scope>NUCLEOTIDE SEQUENCE [LARGE SCALE GENOMIC DNA]</scope>
    <source>
        <strain evidence="1 2">135PIL107-10</strain>
    </source>
</reference>
<dbReference type="GO" id="GO:0016301">
    <property type="term" value="F:kinase activity"/>
    <property type="evidence" value="ECO:0007669"/>
    <property type="project" value="UniProtKB-KW"/>
</dbReference>
<proteinExistence type="predicted"/>
<dbReference type="NCBIfam" id="NF005255">
    <property type="entry name" value="PRK06762.2-2"/>
    <property type="match status" value="1"/>
</dbReference>
<evidence type="ECO:0000313" key="1">
    <source>
        <dbReference type="EMBL" id="MEI5906590.1"/>
    </source>
</evidence>
<dbReference type="Proteomes" id="UP001312865">
    <property type="component" value="Unassembled WGS sequence"/>
</dbReference>
<dbReference type="Gene3D" id="3.40.50.300">
    <property type="entry name" value="P-loop containing nucleotide triphosphate hydrolases"/>
    <property type="match status" value="1"/>
</dbReference>
<organism evidence="1 2">
    <name type="scientific">Bacillus spongiae</name>
    <dbReference type="NCBI Taxonomy" id="2683610"/>
    <lineage>
        <taxon>Bacteria</taxon>
        <taxon>Bacillati</taxon>
        <taxon>Bacillota</taxon>
        <taxon>Bacilli</taxon>
        <taxon>Bacillales</taxon>
        <taxon>Bacillaceae</taxon>
        <taxon>Bacillus</taxon>
    </lineage>
</organism>